<dbReference type="GO" id="GO:0006631">
    <property type="term" value="P:fatty acid metabolic process"/>
    <property type="evidence" value="ECO:0007669"/>
    <property type="project" value="TreeGrafter"/>
</dbReference>
<sequence length="561" mass="62118">MPLRIGKEAVFCLDFTLEKQKDFSPFEATIPELVYRKCASERIAFAFDAEKVGITFGKIKAEMEAFAAGLLSFGLKQNDRILICGYNLSQVLITALGCSRAGLIFALANPNFGTNSDPLKHLLEIGGFKAVILFAHSDNVDLPHNLIAEICPELRNSHRGKLSSAVLPLLTHVILADEDHKHSGTYTLSEIYSRSNKERIEKLPNYAQWNSHRLAAIGFTMGSTGLPKAVGLTHYQCVNGCRLAAAAIGMTSDTILCCALPLFRLPIFCLVALTPFLMESKSVFSEPSPIPRGLFTSIKKYQCTTILSNAAALRLGLRTVFTHKILLPSVETVILLGERVNAELLTAVDRVMPNAKAIAVGMLLAETGAIPVLSDNKTNLIKSVGRVLDGYEIEIAEIKKLSNSNRKIGEMRIRSLLNTKFVGYGPEFNSWKDFIETGDIVSQTNDGNIEIICHREDLIYDRNDHLVEHWKMERLMATYVGIKGVQVLQVCHGAPVLAVVIPTSLDCVPEFLKTDLSTLCRNNNLYAPEKIAVIDEFPRVNTKIQKYKLRQLIRADLLALY</sequence>
<organism evidence="2 3">
    <name type="scientific">Panagrolaimus superbus</name>
    <dbReference type="NCBI Taxonomy" id="310955"/>
    <lineage>
        <taxon>Eukaryota</taxon>
        <taxon>Metazoa</taxon>
        <taxon>Ecdysozoa</taxon>
        <taxon>Nematoda</taxon>
        <taxon>Chromadorea</taxon>
        <taxon>Rhabditida</taxon>
        <taxon>Tylenchina</taxon>
        <taxon>Panagrolaimomorpha</taxon>
        <taxon>Panagrolaimoidea</taxon>
        <taxon>Panagrolaimidae</taxon>
        <taxon>Panagrolaimus</taxon>
    </lineage>
</organism>
<dbReference type="Pfam" id="PF00501">
    <property type="entry name" value="AMP-binding"/>
    <property type="match status" value="1"/>
</dbReference>
<evidence type="ECO:0000259" key="1">
    <source>
        <dbReference type="Pfam" id="PF00501"/>
    </source>
</evidence>
<dbReference type="PANTHER" id="PTHR43201">
    <property type="entry name" value="ACYL-COA SYNTHETASE"/>
    <property type="match status" value="1"/>
</dbReference>
<dbReference type="SUPFAM" id="SSF56801">
    <property type="entry name" value="Acetyl-CoA synthetase-like"/>
    <property type="match status" value="1"/>
</dbReference>
<dbReference type="Proteomes" id="UP000887577">
    <property type="component" value="Unplaced"/>
</dbReference>
<dbReference type="InterPro" id="IPR042099">
    <property type="entry name" value="ANL_N_sf"/>
</dbReference>
<dbReference type="GO" id="GO:0031956">
    <property type="term" value="F:medium-chain fatty acid-CoA ligase activity"/>
    <property type="evidence" value="ECO:0007669"/>
    <property type="project" value="TreeGrafter"/>
</dbReference>
<dbReference type="PANTHER" id="PTHR43201:SF12">
    <property type="entry name" value="AMP-DEPENDENT SYNTHETASE_LIGASE DOMAIN-CONTAINING PROTEIN"/>
    <property type="match status" value="1"/>
</dbReference>
<dbReference type="WBParaSite" id="PSU_v2.g243.t1">
    <property type="protein sequence ID" value="PSU_v2.g243.t1"/>
    <property type="gene ID" value="PSU_v2.g243"/>
</dbReference>
<dbReference type="AlphaFoldDB" id="A0A914YWH2"/>
<dbReference type="Gene3D" id="3.40.50.12780">
    <property type="entry name" value="N-terminal domain of ligase-like"/>
    <property type="match status" value="1"/>
</dbReference>
<name>A0A914YWH2_9BILA</name>
<evidence type="ECO:0000313" key="2">
    <source>
        <dbReference type="Proteomes" id="UP000887577"/>
    </source>
</evidence>
<feature type="domain" description="AMP-dependent synthetase/ligase" evidence="1">
    <location>
        <begin position="41"/>
        <end position="415"/>
    </location>
</feature>
<evidence type="ECO:0000313" key="3">
    <source>
        <dbReference type="WBParaSite" id="PSU_v2.g243.t1"/>
    </source>
</evidence>
<proteinExistence type="predicted"/>
<accession>A0A914YWH2</accession>
<keyword evidence="2" id="KW-1185">Reference proteome</keyword>
<reference evidence="3" key="1">
    <citation type="submission" date="2022-11" db="UniProtKB">
        <authorList>
            <consortium name="WormBaseParasite"/>
        </authorList>
    </citation>
    <scope>IDENTIFICATION</scope>
</reference>
<dbReference type="InterPro" id="IPR000873">
    <property type="entry name" value="AMP-dep_synth/lig_dom"/>
</dbReference>
<protein>
    <submittedName>
        <fullName evidence="3">AMP-dependent synthetase/ligase domain-containing protein</fullName>
    </submittedName>
</protein>